<feature type="compositionally biased region" description="Low complexity" evidence="1">
    <location>
        <begin position="153"/>
        <end position="169"/>
    </location>
</feature>
<feature type="non-terminal residue" evidence="2">
    <location>
        <position position="1"/>
    </location>
</feature>
<feature type="compositionally biased region" description="Basic and acidic residues" evidence="1">
    <location>
        <begin position="33"/>
        <end position="43"/>
    </location>
</feature>
<evidence type="ECO:0000256" key="1">
    <source>
        <dbReference type="SAM" id="MobiDB-lite"/>
    </source>
</evidence>
<feature type="compositionally biased region" description="Basic residues" evidence="1">
    <location>
        <begin position="127"/>
        <end position="152"/>
    </location>
</feature>
<accession>A0A6J4SPN0</accession>
<reference evidence="2" key="1">
    <citation type="submission" date="2020-02" db="EMBL/GenBank/DDBJ databases">
        <authorList>
            <person name="Meier V. D."/>
        </authorList>
    </citation>
    <scope>NUCLEOTIDE SEQUENCE</scope>
    <source>
        <strain evidence="2">AVDCRST_MAG45</strain>
    </source>
</reference>
<dbReference type="EMBL" id="CADCVU010000112">
    <property type="protein sequence ID" value="CAA9501074.1"/>
    <property type="molecule type" value="Genomic_DNA"/>
</dbReference>
<feature type="non-terminal residue" evidence="2">
    <location>
        <position position="169"/>
    </location>
</feature>
<organism evidence="2">
    <name type="scientific">uncultured Solirubrobacterales bacterium</name>
    <dbReference type="NCBI Taxonomy" id="768556"/>
    <lineage>
        <taxon>Bacteria</taxon>
        <taxon>Bacillati</taxon>
        <taxon>Actinomycetota</taxon>
        <taxon>Thermoleophilia</taxon>
        <taxon>Solirubrobacterales</taxon>
        <taxon>environmental samples</taxon>
    </lineage>
</organism>
<feature type="compositionally biased region" description="Basic and acidic residues" evidence="1">
    <location>
        <begin position="117"/>
        <end position="126"/>
    </location>
</feature>
<gene>
    <name evidence="2" type="ORF">AVDCRST_MAG45-1314</name>
</gene>
<dbReference type="AlphaFoldDB" id="A0A6J4SPN0"/>
<name>A0A6J4SPN0_9ACTN</name>
<proteinExistence type="predicted"/>
<protein>
    <submittedName>
        <fullName evidence="2">Uncharacterized protein</fullName>
    </submittedName>
</protein>
<evidence type="ECO:0000313" key="2">
    <source>
        <dbReference type="EMBL" id="CAA9501074.1"/>
    </source>
</evidence>
<sequence>ERRASPPGGGRRRRPRAALCRGPRQLQPARSRARGDRRLDRARRLSGLPAHQAGGGTRRAGTASAPPAAVPADPRPRGGHRYLAGGDRRALPAAGGRQRSDRRSHGRAHRSRRRRLEPRDLADARGARRRAGLGAAHHARPRPRRRRPRSHPSRAAAPLRALSARSLSL</sequence>
<feature type="region of interest" description="Disordered" evidence="1">
    <location>
        <begin position="1"/>
        <end position="169"/>
    </location>
</feature>
<feature type="compositionally biased region" description="Low complexity" evidence="1">
    <location>
        <begin position="59"/>
        <end position="72"/>
    </location>
</feature>
<feature type="compositionally biased region" description="Basic residues" evidence="1">
    <location>
        <begin position="104"/>
        <end position="116"/>
    </location>
</feature>